<dbReference type="EMBL" id="LXJU01000004">
    <property type="protein sequence ID" value="OGE55626.1"/>
    <property type="molecule type" value="Genomic_DNA"/>
</dbReference>
<sequence length="242" mass="27437">MAPNHLLRAAMPLRASMTPLSLTRPTLLQNTQIITPLRQKTTSTKPTSTPTTATPNTLTVPPRLRNYASVLKTGTVVSVGRMDRTVRVCHRHNTYDRHIGKYYPKETHYLVSDPRNSLRDGDVIEFSSGAPKSKHVHHVVERIITPFGVGISERPAVLSRAERDAEREARWAEKYVRREARILGREVDLRAEAMEMAAKRGEAVDEAVWEGLSTAQLIREYHGGQERVGKIKKLVRERMEME</sequence>
<name>A0A1F5LR97_PENAI</name>
<evidence type="ECO:0000256" key="3">
    <source>
        <dbReference type="ARBA" id="ARBA00023274"/>
    </source>
</evidence>
<comment type="similarity">
    <text evidence="1">Belongs to the universal ribosomal protein uS17 family.</text>
</comment>
<dbReference type="GO" id="GO:1990904">
    <property type="term" value="C:ribonucleoprotein complex"/>
    <property type="evidence" value="ECO:0007669"/>
    <property type="project" value="UniProtKB-KW"/>
</dbReference>
<dbReference type="GO" id="GO:0006412">
    <property type="term" value="P:translation"/>
    <property type="evidence" value="ECO:0007669"/>
    <property type="project" value="InterPro"/>
</dbReference>
<evidence type="ECO:0000313" key="6">
    <source>
        <dbReference type="Proteomes" id="UP000177622"/>
    </source>
</evidence>
<dbReference type="InterPro" id="IPR012340">
    <property type="entry name" value="NA-bd_OB-fold"/>
</dbReference>
<evidence type="ECO:0000256" key="1">
    <source>
        <dbReference type="ARBA" id="ARBA00010254"/>
    </source>
</evidence>
<dbReference type="RefSeq" id="XP_022491055.1">
    <property type="nucleotide sequence ID" value="XM_022629398.1"/>
</dbReference>
<feature type="compositionally biased region" description="Low complexity" evidence="4">
    <location>
        <begin position="41"/>
        <end position="60"/>
    </location>
</feature>
<accession>A0A1F5LR97</accession>
<keyword evidence="3" id="KW-0687">Ribonucleoprotein</keyword>
<dbReference type="InterPro" id="IPR000266">
    <property type="entry name" value="Ribosomal_uS17"/>
</dbReference>
<evidence type="ECO:0000256" key="2">
    <source>
        <dbReference type="ARBA" id="ARBA00022980"/>
    </source>
</evidence>
<organism evidence="5 6">
    <name type="scientific">Penicillium arizonense</name>
    <dbReference type="NCBI Taxonomy" id="1835702"/>
    <lineage>
        <taxon>Eukaryota</taxon>
        <taxon>Fungi</taxon>
        <taxon>Dikarya</taxon>
        <taxon>Ascomycota</taxon>
        <taxon>Pezizomycotina</taxon>
        <taxon>Eurotiomycetes</taxon>
        <taxon>Eurotiomycetidae</taxon>
        <taxon>Eurotiales</taxon>
        <taxon>Aspergillaceae</taxon>
        <taxon>Penicillium</taxon>
    </lineage>
</organism>
<dbReference type="Gene3D" id="2.40.50.140">
    <property type="entry name" value="Nucleic acid-binding proteins"/>
    <property type="match status" value="1"/>
</dbReference>
<dbReference type="Proteomes" id="UP000177622">
    <property type="component" value="Unassembled WGS sequence"/>
</dbReference>
<keyword evidence="6" id="KW-1185">Reference proteome</keyword>
<gene>
    <name evidence="5" type="ORF">PENARI_c004G10439</name>
</gene>
<proteinExistence type="inferred from homology"/>
<dbReference type="GO" id="GO:0005840">
    <property type="term" value="C:ribosome"/>
    <property type="evidence" value="ECO:0007669"/>
    <property type="project" value="UniProtKB-KW"/>
</dbReference>
<keyword evidence="2" id="KW-0689">Ribosomal protein</keyword>
<dbReference type="OrthoDB" id="274752at2759"/>
<dbReference type="GeneID" id="34574132"/>
<feature type="region of interest" description="Disordered" evidence="4">
    <location>
        <begin position="35"/>
        <end position="60"/>
    </location>
</feature>
<dbReference type="STRING" id="1835702.A0A1F5LR97"/>
<evidence type="ECO:0000313" key="5">
    <source>
        <dbReference type="EMBL" id="OGE55626.1"/>
    </source>
</evidence>
<dbReference type="GO" id="GO:0003735">
    <property type="term" value="F:structural constituent of ribosome"/>
    <property type="evidence" value="ECO:0007669"/>
    <property type="project" value="InterPro"/>
</dbReference>
<protein>
    <submittedName>
        <fullName evidence="5">Uncharacterized protein</fullName>
    </submittedName>
</protein>
<dbReference type="Pfam" id="PF00366">
    <property type="entry name" value="Ribosomal_S17"/>
    <property type="match status" value="1"/>
</dbReference>
<evidence type="ECO:0000256" key="4">
    <source>
        <dbReference type="SAM" id="MobiDB-lite"/>
    </source>
</evidence>
<dbReference type="SUPFAM" id="SSF50249">
    <property type="entry name" value="Nucleic acid-binding proteins"/>
    <property type="match status" value="1"/>
</dbReference>
<dbReference type="AlphaFoldDB" id="A0A1F5LR97"/>
<comment type="caution">
    <text evidence="5">The sequence shown here is derived from an EMBL/GenBank/DDBJ whole genome shotgun (WGS) entry which is preliminary data.</text>
</comment>
<reference evidence="5 6" key="1">
    <citation type="journal article" date="2016" name="Sci. Rep.">
        <title>Penicillium arizonense, a new, genome sequenced fungal species, reveals a high chemical diversity in secreted metabolites.</title>
        <authorList>
            <person name="Grijseels S."/>
            <person name="Nielsen J.C."/>
            <person name="Randelovic M."/>
            <person name="Nielsen J."/>
            <person name="Nielsen K.F."/>
            <person name="Workman M."/>
            <person name="Frisvad J.C."/>
        </authorList>
    </citation>
    <scope>NUCLEOTIDE SEQUENCE [LARGE SCALE GENOMIC DNA]</scope>
    <source>
        <strain evidence="5 6">CBS 141311</strain>
    </source>
</reference>